<feature type="chain" id="PRO_5046801537" evidence="1">
    <location>
        <begin position="18"/>
        <end position="133"/>
    </location>
</feature>
<feature type="signal peptide" evidence="1">
    <location>
        <begin position="1"/>
        <end position="17"/>
    </location>
</feature>
<keyword evidence="3" id="KW-1185">Reference proteome</keyword>
<organism evidence="2 3">
    <name type="scientific">Devosia rhodophyticola</name>
    <dbReference type="NCBI Taxonomy" id="3026423"/>
    <lineage>
        <taxon>Bacteria</taxon>
        <taxon>Pseudomonadati</taxon>
        <taxon>Pseudomonadota</taxon>
        <taxon>Alphaproteobacteria</taxon>
        <taxon>Hyphomicrobiales</taxon>
        <taxon>Devosiaceae</taxon>
        <taxon>Devosia</taxon>
    </lineage>
</organism>
<dbReference type="Proteomes" id="UP001222118">
    <property type="component" value="Chromosome"/>
</dbReference>
<sequence length="133" mass="14609">MKTLIIAAMAMMGIAMAGLPVAAQTLNPEGRWEIESRDSRYDVKLCGDDGTRLCATLVWLGNGGDSPENRPYLNTMILDTIPLVGSAKWRGTLSLYGHQARGTVTMVGPDQMSLRGCFLGIICRTYQMYRYNG</sequence>
<proteinExistence type="predicted"/>
<keyword evidence="1" id="KW-0732">Signal</keyword>
<gene>
    <name evidence="2" type="ORF">PSQ90_12660</name>
</gene>
<evidence type="ECO:0000256" key="1">
    <source>
        <dbReference type="SAM" id="SignalP"/>
    </source>
</evidence>
<evidence type="ECO:0000313" key="2">
    <source>
        <dbReference type="EMBL" id="WDR05136.1"/>
    </source>
</evidence>
<evidence type="ECO:0000313" key="3">
    <source>
        <dbReference type="Proteomes" id="UP001222118"/>
    </source>
</evidence>
<protein>
    <submittedName>
        <fullName evidence="2">DUF2147 domain-containing protein</fullName>
    </submittedName>
</protein>
<reference evidence="2 3" key="1">
    <citation type="submission" date="2023-02" db="EMBL/GenBank/DDBJ databases">
        <title>Devosia chondri sp. nov., isolated from the phycosphere of marine algae.</title>
        <authorList>
            <person name="Kim J.M."/>
            <person name="Lee J.K."/>
            <person name="Choi B.J."/>
            <person name="Bayburt H."/>
            <person name="Jeon C.O."/>
        </authorList>
    </citation>
    <scope>NUCLEOTIDE SEQUENCE [LARGE SCALE GENOMIC DNA]</scope>
    <source>
        <strain evidence="2 3">G2-5</strain>
    </source>
</reference>
<name>A0ABY7YUT8_9HYPH</name>
<dbReference type="RefSeq" id="WP_282210655.1">
    <property type="nucleotide sequence ID" value="NZ_CP118247.1"/>
</dbReference>
<accession>A0ABY7YUT8</accession>
<dbReference type="EMBL" id="CP118247">
    <property type="protein sequence ID" value="WDR05136.1"/>
    <property type="molecule type" value="Genomic_DNA"/>
</dbReference>